<evidence type="ECO:0000256" key="1">
    <source>
        <dbReference type="SAM" id="MobiDB-lite"/>
    </source>
</evidence>
<keyword evidence="3" id="KW-1185">Reference proteome</keyword>
<protein>
    <submittedName>
        <fullName evidence="2">Uncharacterized protein</fullName>
    </submittedName>
</protein>
<dbReference type="AlphaFoldDB" id="A0A2N5SA94"/>
<feature type="compositionally biased region" description="Basic and acidic residues" evidence="1">
    <location>
        <begin position="179"/>
        <end position="193"/>
    </location>
</feature>
<dbReference type="EMBL" id="PGCJ01001072">
    <property type="protein sequence ID" value="PLW10149.1"/>
    <property type="molecule type" value="Genomic_DNA"/>
</dbReference>
<dbReference type="Proteomes" id="UP000235388">
    <property type="component" value="Unassembled WGS sequence"/>
</dbReference>
<feature type="region of interest" description="Disordered" evidence="1">
    <location>
        <begin position="170"/>
        <end position="193"/>
    </location>
</feature>
<proteinExistence type="predicted"/>
<comment type="caution">
    <text evidence="2">The sequence shown here is derived from an EMBL/GenBank/DDBJ whole genome shotgun (WGS) entry which is preliminary data.</text>
</comment>
<evidence type="ECO:0000313" key="3">
    <source>
        <dbReference type="Proteomes" id="UP000235388"/>
    </source>
</evidence>
<sequence length="193" mass="21323">MSMQAELASLEPNRQYCLTTGRHYSQDHPDELSGICRLIIAYDYSAQHVFSTTKISPIASFLGTTGDFPIPSNRLPKLNFLQPRCISESITFWAGTLELSLRASRSLDAFANGSQPWSSPGSGLPAPSGPCILCDVAEVEVVEYFTELSASPSAWLRRSFLRWLTCANNPERPSSSTRPLERRIRGTRPEGSP</sequence>
<accession>A0A2N5SA94</accession>
<gene>
    <name evidence="2" type="ORF">PCANC_14923</name>
</gene>
<name>A0A2N5SA94_9BASI</name>
<evidence type="ECO:0000313" key="2">
    <source>
        <dbReference type="EMBL" id="PLW10149.1"/>
    </source>
</evidence>
<organism evidence="2 3">
    <name type="scientific">Puccinia coronata f. sp. avenae</name>
    <dbReference type="NCBI Taxonomy" id="200324"/>
    <lineage>
        <taxon>Eukaryota</taxon>
        <taxon>Fungi</taxon>
        <taxon>Dikarya</taxon>
        <taxon>Basidiomycota</taxon>
        <taxon>Pucciniomycotina</taxon>
        <taxon>Pucciniomycetes</taxon>
        <taxon>Pucciniales</taxon>
        <taxon>Pucciniaceae</taxon>
        <taxon>Puccinia</taxon>
    </lineage>
</organism>
<reference evidence="2 3" key="1">
    <citation type="submission" date="2017-11" db="EMBL/GenBank/DDBJ databases">
        <title>De novo assembly and phasing of dikaryotic genomes from two isolates of Puccinia coronata f. sp. avenae, the causal agent of oat crown rust.</title>
        <authorList>
            <person name="Miller M.E."/>
            <person name="Zhang Y."/>
            <person name="Omidvar V."/>
            <person name="Sperschneider J."/>
            <person name="Schwessinger B."/>
            <person name="Raley C."/>
            <person name="Palmer J.M."/>
            <person name="Garnica D."/>
            <person name="Upadhyaya N."/>
            <person name="Rathjen J."/>
            <person name="Taylor J.M."/>
            <person name="Park R.F."/>
            <person name="Dodds P.N."/>
            <person name="Hirsch C.D."/>
            <person name="Kianian S.F."/>
            <person name="Figueroa M."/>
        </authorList>
    </citation>
    <scope>NUCLEOTIDE SEQUENCE [LARGE SCALE GENOMIC DNA]</scope>
    <source>
        <strain evidence="2">12NC29</strain>
    </source>
</reference>